<dbReference type="EMBL" id="CAMTCP010000273">
    <property type="protein sequence ID" value="CAI3677776.1"/>
    <property type="molecule type" value="Genomic_DNA"/>
</dbReference>
<evidence type="ECO:0000313" key="1">
    <source>
        <dbReference type="EMBL" id="CAI3677776.1"/>
    </source>
</evidence>
<evidence type="ECO:0000313" key="2">
    <source>
        <dbReference type="Proteomes" id="UP001189143"/>
    </source>
</evidence>
<organism evidence="1 2">
    <name type="scientific">Clostridium neonatale</name>
    <dbReference type="NCBI Taxonomy" id="137838"/>
    <lineage>
        <taxon>Bacteria</taxon>
        <taxon>Bacillati</taxon>
        <taxon>Bacillota</taxon>
        <taxon>Clostridia</taxon>
        <taxon>Eubacteriales</taxon>
        <taxon>Clostridiaceae</taxon>
        <taxon>Clostridium</taxon>
    </lineage>
</organism>
<protein>
    <submittedName>
        <fullName evidence="1">Uncharacterized protein</fullName>
    </submittedName>
</protein>
<dbReference type="AlphaFoldDB" id="A0AAD1YML1"/>
<name>A0AAD1YML1_9CLOT</name>
<proteinExistence type="predicted"/>
<dbReference type="Proteomes" id="UP001189143">
    <property type="component" value="Unassembled WGS sequence"/>
</dbReference>
<accession>A0AAD1YML1</accession>
<sequence length="45" mass="5396">MIYPNTGIKPIVKETDIMKVNTIEQYKVLKYIKMEILYIINYLCL</sequence>
<reference evidence="1" key="1">
    <citation type="submission" date="2022-10" db="EMBL/GenBank/DDBJ databases">
        <authorList>
            <person name="Aires J."/>
            <person name="Mesa V."/>
        </authorList>
    </citation>
    <scope>NUCLEOTIDE SEQUENCE</scope>
    <source>
        <strain evidence="1">Clostridium neonatale JD116</strain>
    </source>
</reference>
<comment type="caution">
    <text evidence="1">The sequence shown here is derived from an EMBL/GenBank/DDBJ whole genome shotgun (WGS) entry which is preliminary data.</text>
</comment>
<gene>
    <name evidence="1" type="ORF">CNEO2_720001</name>
</gene>